<keyword evidence="1" id="KW-0723">Serine/threonine-protein kinase</keyword>
<keyword evidence="2" id="KW-1185">Reference proteome</keyword>
<proteinExistence type="predicted"/>
<dbReference type="EMBL" id="CM037021">
    <property type="protein sequence ID" value="KAH7669474.1"/>
    <property type="molecule type" value="Genomic_DNA"/>
</dbReference>
<name>A0ACB7V825_DIOAL</name>
<reference evidence="2" key="1">
    <citation type="journal article" date="2022" name="Nat. Commun.">
        <title>Chromosome evolution and the genetic basis of agronomically important traits in greater yam.</title>
        <authorList>
            <person name="Bredeson J.V."/>
            <person name="Lyons J.B."/>
            <person name="Oniyinde I.O."/>
            <person name="Okereke N.R."/>
            <person name="Kolade O."/>
            <person name="Nnabue I."/>
            <person name="Nwadili C.O."/>
            <person name="Hribova E."/>
            <person name="Parker M."/>
            <person name="Nwogha J."/>
            <person name="Shu S."/>
            <person name="Carlson J."/>
            <person name="Kariba R."/>
            <person name="Muthemba S."/>
            <person name="Knop K."/>
            <person name="Barton G.J."/>
            <person name="Sherwood A.V."/>
            <person name="Lopez-Montes A."/>
            <person name="Asiedu R."/>
            <person name="Jamnadass R."/>
            <person name="Muchugi A."/>
            <person name="Goodstein D."/>
            <person name="Egesi C.N."/>
            <person name="Featherston J."/>
            <person name="Asfaw A."/>
            <person name="Simpson G.G."/>
            <person name="Dolezel J."/>
            <person name="Hendre P.S."/>
            <person name="Van Deynze A."/>
            <person name="Kumar P.L."/>
            <person name="Obidiegwu J.E."/>
            <person name="Bhattacharjee R."/>
            <person name="Rokhsar D.S."/>
        </authorList>
    </citation>
    <scope>NUCLEOTIDE SEQUENCE [LARGE SCALE GENOMIC DNA]</scope>
    <source>
        <strain evidence="2">cv. TDa95/00328</strain>
    </source>
</reference>
<keyword evidence="1" id="KW-0418">Kinase</keyword>
<evidence type="ECO:0000313" key="2">
    <source>
        <dbReference type="Proteomes" id="UP000827976"/>
    </source>
</evidence>
<sequence length="1033" mass="116210">MALLDFKKNIKDPNNKLCSWVGQDCCSWEGIHCDNQTGNIDRLELGWQISDQQYFNLGGEISVSLIHLQHLKHLDLSGNYFIGEPIPSFISHFKELRYLNLSHAHFGGLIPASFGNLSSLHTLDLSYNYEVNVDDSAHQWLSHLTSLQHLLMSGVTFGSNSYSNLFVALNKLPSIKEILLSQCELQSIPLSTPQLNFSSLSILDLSYNYIDFSVSSLLFNLKSLQFLDLSNNYFDNKKHDYQWLSNLTSLQHFDMSYNTISNSSSTLFLALNKLPSIKEILLTECEFKSIPVSFPQLNFSSLSLLDLSYNHIDFSGISWMFNLKSLQYLNLGHNELYPDSLFSPPLYHLFRQILIQEEEIKQTNKISIPESISSLCSLQTLDLSGLYINKTFAELGDAFSGCLMDSLTHLHLDSVNLKGDIADWIWDIKNFKVLDLSDNSLSGNLPSSLAKLAQLEYINLANNQLSGVISEAHFALLEKIQTLDVSSNSLIFSVSSNWVPPFLLKELRISSCSIGPEFPAWLQTQHKLQVLDMSYTGIADTMPDWLWNLTSRNLVYLDLSNNQIQGIMPKSLNFLNVEWLNLSSNQFSGSLPPIHGSRIRSINLSNNSFSGSIPRNIVDDLLELEVLFLSMNKLNGTVPGSFCRIINLKMLDVSKNDLSGELPDCWLNLSRLTDMNLAGNNISGSIPNSVCYIPHLQTLQLSHNKLSGEFPVSLKNCSNLLILDLSYNNLNGRIPNWVGENLSSLRFLILKSNSFTDHIPQEISQLKNLQILDLSNNNLYGPIPKSLGNLTTMQMTPKNTFRLPVCPEGGQSMLLNLYQREDEYSSDTLPYVKYIDLSINSLSGNIPEELASLYGLQSLNFSENILEGEIPDKLGRMQELESLDLSRNKLSGNIPATLSNLTFLILFNVSYNKLSGRIPSGNQFNTFRDPSIYIGNHLCGFPLSGNCTKNGGTSQKRPNDNGAELDKDDDILCLYIGSFSGFAVGSSIVWIVLALKKRWRHACFRYADDTCDKIFVFVVVRFRRIKKMLMPTN</sequence>
<protein>
    <submittedName>
        <fullName evidence="1">Non-specific serine/threonine protein kinase protein</fullName>
        <ecNumber evidence="1">2.7.11.1</ecNumber>
    </submittedName>
</protein>
<dbReference type="EC" id="2.7.11.1" evidence="1"/>
<keyword evidence="1" id="KW-0808">Transferase</keyword>
<dbReference type="Proteomes" id="UP000827976">
    <property type="component" value="Chromosome 11"/>
</dbReference>
<comment type="caution">
    <text evidence="1">The sequence shown here is derived from an EMBL/GenBank/DDBJ whole genome shotgun (WGS) entry which is preliminary data.</text>
</comment>
<evidence type="ECO:0000313" key="1">
    <source>
        <dbReference type="EMBL" id="KAH7669474.1"/>
    </source>
</evidence>
<gene>
    <name evidence="1" type="ORF">IHE45_11G080500</name>
</gene>
<organism evidence="1 2">
    <name type="scientific">Dioscorea alata</name>
    <name type="common">Purple yam</name>
    <dbReference type="NCBI Taxonomy" id="55571"/>
    <lineage>
        <taxon>Eukaryota</taxon>
        <taxon>Viridiplantae</taxon>
        <taxon>Streptophyta</taxon>
        <taxon>Embryophyta</taxon>
        <taxon>Tracheophyta</taxon>
        <taxon>Spermatophyta</taxon>
        <taxon>Magnoliopsida</taxon>
        <taxon>Liliopsida</taxon>
        <taxon>Dioscoreales</taxon>
        <taxon>Dioscoreaceae</taxon>
        <taxon>Dioscorea</taxon>
    </lineage>
</organism>
<accession>A0ACB7V825</accession>